<dbReference type="PROSITE" id="PS51318">
    <property type="entry name" value="TAT"/>
    <property type="match status" value="1"/>
</dbReference>
<dbReference type="InterPro" id="IPR002355">
    <property type="entry name" value="Cu_oxidase_Cu_BS"/>
</dbReference>
<evidence type="ECO:0000259" key="11">
    <source>
        <dbReference type="Pfam" id="PF07732"/>
    </source>
</evidence>
<dbReference type="EMBL" id="JAAGLU010000012">
    <property type="protein sequence ID" value="NEC87463.1"/>
    <property type="molecule type" value="Genomic_DNA"/>
</dbReference>
<dbReference type="Pfam" id="PF07732">
    <property type="entry name" value="Cu-oxidase_3"/>
    <property type="match status" value="1"/>
</dbReference>
<feature type="domain" description="Plastocyanin-like" evidence="11">
    <location>
        <begin position="74"/>
        <end position="188"/>
    </location>
</feature>
<dbReference type="PANTHER" id="PTHR48267">
    <property type="entry name" value="CUPREDOXIN SUPERFAMILY PROTEIN"/>
    <property type="match status" value="1"/>
</dbReference>
<evidence type="ECO:0000256" key="6">
    <source>
        <dbReference type="ARBA" id="ARBA00041027"/>
    </source>
</evidence>
<dbReference type="InterPro" id="IPR011706">
    <property type="entry name" value="Cu-oxidase_C"/>
</dbReference>
<dbReference type="RefSeq" id="WP_164315575.1">
    <property type="nucleotide sequence ID" value="NZ_JAAGLU010000012.1"/>
</dbReference>
<evidence type="ECO:0000256" key="3">
    <source>
        <dbReference type="ARBA" id="ARBA00022723"/>
    </source>
</evidence>
<dbReference type="PANTHER" id="PTHR48267:SF1">
    <property type="entry name" value="BILIRUBIN OXIDASE"/>
    <property type="match status" value="1"/>
</dbReference>
<dbReference type="Gene3D" id="2.60.40.420">
    <property type="entry name" value="Cupredoxins - blue copper proteins"/>
    <property type="match status" value="3"/>
</dbReference>
<dbReference type="PROSITE" id="PS00080">
    <property type="entry name" value="MULTICOPPER_OXIDASE2"/>
    <property type="match status" value="1"/>
</dbReference>
<protein>
    <recommendedName>
        <fullName evidence="6">Multicopper oxidase CueO</fullName>
        <ecNumber evidence="5">1.16.3.4</ecNumber>
    </recommendedName>
    <alternativeName>
        <fullName evidence="7">Copper efflux oxidase</fullName>
    </alternativeName>
    <alternativeName>
        <fullName evidence="8">Cuprous oxidase</fullName>
    </alternativeName>
</protein>
<evidence type="ECO:0000256" key="9">
    <source>
        <dbReference type="ARBA" id="ARBA00048092"/>
    </source>
</evidence>
<dbReference type="InterPro" id="IPR045087">
    <property type="entry name" value="Cu-oxidase_fam"/>
</dbReference>
<accession>A0A6B3BSZ4</accession>
<dbReference type="GO" id="GO:0016491">
    <property type="term" value="F:oxidoreductase activity"/>
    <property type="evidence" value="ECO:0007669"/>
    <property type="project" value="UniProtKB-KW"/>
</dbReference>
<comment type="catalytic activity">
    <reaction evidence="9">
        <text>4 Cu(+) + O2 + 4 H(+) = 4 Cu(2+) + 2 H2O</text>
        <dbReference type="Rhea" id="RHEA:30083"/>
        <dbReference type="ChEBI" id="CHEBI:15377"/>
        <dbReference type="ChEBI" id="CHEBI:15378"/>
        <dbReference type="ChEBI" id="CHEBI:15379"/>
        <dbReference type="ChEBI" id="CHEBI:29036"/>
        <dbReference type="ChEBI" id="CHEBI:49552"/>
        <dbReference type="EC" id="1.16.3.4"/>
    </reaction>
    <physiologicalReaction direction="left-to-right" evidence="9">
        <dbReference type="Rhea" id="RHEA:30084"/>
    </physiologicalReaction>
</comment>
<evidence type="ECO:0000256" key="2">
    <source>
        <dbReference type="ARBA" id="ARBA00011245"/>
    </source>
</evidence>
<evidence type="ECO:0000256" key="5">
    <source>
        <dbReference type="ARBA" id="ARBA00038978"/>
    </source>
</evidence>
<evidence type="ECO:0000256" key="4">
    <source>
        <dbReference type="ARBA" id="ARBA00023002"/>
    </source>
</evidence>
<evidence type="ECO:0000256" key="8">
    <source>
        <dbReference type="ARBA" id="ARBA00043090"/>
    </source>
</evidence>
<feature type="domain" description="Plastocyanin-like" evidence="10">
    <location>
        <begin position="363"/>
        <end position="489"/>
    </location>
</feature>
<dbReference type="EC" id="1.16.3.4" evidence="5"/>
<evidence type="ECO:0000256" key="7">
    <source>
        <dbReference type="ARBA" id="ARBA00042896"/>
    </source>
</evidence>
<sequence length="491" mass="51569">MSESKSKGLHRRKFLGGMAGAAGLAAVGAAGATFALLTDGNAFKASAAGTTLNIPDLLEGTTSDGTTTFTLTAQTGTHEVVSGVSSTSAGYNGSYLGPTMKWTNGSTVLLNITNDLGADTTVHFHGAHIPPKMDGGPQNAFADGTTWSPTFEIKDEAKTLWYHPHALGTTAEQVVHGLAGMIIVEDDSDASAALPSEYGVDDIPLVLQCLASSTSGDVKYDLAGYLTSGLVYPVLCNGTNVDATTLSFTATKTRTRFRVLNASPSDIMTIQRSDGGTLTQIATDQGYLTTAAEVTSIRLVAGARAEFVLDLSAAVTLQTVVTTGWVRGGSGTYNFLTVTPDASDTPADLPSALNTITRYDTTGFTARTITLGQQGTTMLINGKAGTTMAGMAMISTTLDAEEIWTVTNSTQLEHSFHLHDVPFQLISINGVAPTGTDLGWFDTYEVVGGGSIKIAMKFTDFTDSTYMYMLHCHLLQHEDEGMMAALMVLDS</sequence>
<dbReference type="GO" id="GO:0005507">
    <property type="term" value="F:copper ion binding"/>
    <property type="evidence" value="ECO:0007669"/>
    <property type="project" value="InterPro"/>
</dbReference>
<dbReference type="InterPro" id="IPR008972">
    <property type="entry name" value="Cupredoxin"/>
</dbReference>
<evidence type="ECO:0000259" key="10">
    <source>
        <dbReference type="Pfam" id="PF07731"/>
    </source>
</evidence>
<comment type="caution">
    <text evidence="12">The sequence shown here is derived from an EMBL/GenBank/DDBJ whole genome shotgun (WGS) entry which is preliminary data.</text>
</comment>
<reference evidence="12" key="1">
    <citation type="submission" date="2020-01" db="EMBL/GenBank/DDBJ databases">
        <title>Insect and environment-associated Actinomycetes.</title>
        <authorList>
            <person name="Currrie C."/>
            <person name="Chevrette M."/>
            <person name="Carlson C."/>
            <person name="Stubbendieck R."/>
            <person name="Wendt-Pienkowski E."/>
        </authorList>
    </citation>
    <scope>NUCLEOTIDE SEQUENCE</scope>
    <source>
        <strain evidence="12">SID12501</strain>
    </source>
</reference>
<comment type="similarity">
    <text evidence="1">Belongs to the multicopper oxidase family.</text>
</comment>
<gene>
    <name evidence="12" type="ORF">G3I71_16880</name>
</gene>
<dbReference type="InterPro" id="IPR011707">
    <property type="entry name" value="Cu-oxidase-like_N"/>
</dbReference>
<proteinExistence type="inferred from homology"/>
<dbReference type="InterPro" id="IPR006311">
    <property type="entry name" value="TAT_signal"/>
</dbReference>
<dbReference type="AlphaFoldDB" id="A0A6B3BSZ4"/>
<name>A0A6B3BSZ4_9ACTN</name>
<organism evidence="12">
    <name type="scientific">Streptomyces sp. SID12501</name>
    <dbReference type="NCBI Taxonomy" id="2706042"/>
    <lineage>
        <taxon>Bacteria</taxon>
        <taxon>Bacillati</taxon>
        <taxon>Actinomycetota</taxon>
        <taxon>Actinomycetes</taxon>
        <taxon>Kitasatosporales</taxon>
        <taxon>Streptomycetaceae</taxon>
        <taxon>Streptomyces</taxon>
    </lineage>
</organism>
<evidence type="ECO:0000313" key="12">
    <source>
        <dbReference type="EMBL" id="NEC87463.1"/>
    </source>
</evidence>
<comment type="subunit">
    <text evidence="2">Monomer.</text>
</comment>
<evidence type="ECO:0000256" key="1">
    <source>
        <dbReference type="ARBA" id="ARBA00010609"/>
    </source>
</evidence>
<keyword evidence="4" id="KW-0560">Oxidoreductase</keyword>
<dbReference type="Pfam" id="PF07731">
    <property type="entry name" value="Cu-oxidase_2"/>
    <property type="match status" value="1"/>
</dbReference>
<dbReference type="SUPFAM" id="SSF49503">
    <property type="entry name" value="Cupredoxins"/>
    <property type="match status" value="3"/>
</dbReference>
<keyword evidence="3" id="KW-0479">Metal-binding</keyword>